<dbReference type="OrthoDB" id="10253869at2759"/>
<keyword evidence="6" id="KW-0479">Metal-binding</keyword>
<feature type="domain" description="AMP-dependent synthetase/ligase" evidence="16">
    <location>
        <begin position="37"/>
        <end position="398"/>
    </location>
</feature>
<keyword evidence="7" id="KW-0547">Nucleotide-binding</keyword>
<dbReference type="GO" id="GO:0008218">
    <property type="term" value="P:bioluminescence"/>
    <property type="evidence" value="ECO:0007669"/>
    <property type="project" value="UniProtKB-KW"/>
</dbReference>
<evidence type="ECO:0000256" key="2">
    <source>
        <dbReference type="ARBA" id="ARBA00004275"/>
    </source>
</evidence>
<dbReference type="FunFam" id="3.30.300.30:FF:000007">
    <property type="entry name" value="4-coumarate--CoA ligase 2"/>
    <property type="match status" value="1"/>
</dbReference>
<dbReference type="Pfam" id="PF13193">
    <property type="entry name" value="AMP-binding_C"/>
    <property type="match status" value="1"/>
</dbReference>
<evidence type="ECO:0000313" key="19">
    <source>
        <dbReference type="Proteomes" id="UP000801492"/>
    </source>
</evidence>
<organism evidence="18 19">
    <name type="scientific">Ignelater luminosus</name>
    <name type="common">Cucubano</name>
    <name type="synonym">Pyrophorus luminosus</name>
    <dbReference type="NCBI Taxonomy" id="2038154"/>
    <lineage>
        <taxon>Eukaryota</taxon>
        <taxon>Metazoa</taxon>
        <taxon>Ecdysozoa</taxon>
        <taxon>Arthropoda</taxon>
        <taxon>Hexapoda</taxon>
        <taxon>Insecta</taxon>
        <taxon>Pterygota</taxon>
        <taxon>Neoptera</taxon>
        <taxon>Endopterygota</taxon>
        <taxon>Coleoptera</taxon>
        <taxon>Polyphaga</taxon>
        <taxon>Elateriformia</taxon>
        <taxon>Elateroidea</taxon>
        <taxon>Elateridae</taxon>
        <taxon>Agrypninae</taxon>
        <taxon>Pyrophorini</taxon>
        <taxon>Ignelater</taxon>
    </lineage>
</organism>
<reference evidence="18" key="1">
    <citation type="submission" date="2019-08" db="EMBL/GenBank/DDBJ databases">
        <title>The genome of the North American firefly Photinus pyralis.</title>
        <authorList>
            <consortium name="Photinus pyralis genome working group"/>
            <person name="Fallon T.R."/>
            <person name="Sander Lower S.E."/>
            <person name="Weng J.-K."/>
        </authorList>
    </citation>
    <scope>NUCLEOTIDE SEQUENCE</scope>
    <source>
        <strain evidence="18">TRF0915ILg1</strain>
        <tissue evidence="18">Whole body</tissue>
    </source>
</reference>
<evidence type="ECO:0000256" key="12">
    <source>
        <dbReference type="ARBA" id="ARBA00023140"/>
    </source>
</evidence>
<dbReference type="PANTHER" id="PTHR24096:SF423">
    <property type="entry name" value="GM05240P"/>
    <property type="match status" value="1"/>
</dbReference>
<dbReference type="Pfam" id="PF00501">
    <property type="entry name" value="AMP-binding"/>
    <property type="match status" value="1"/>
</dbReference>
<dbReference type="GO" id="GO:0005777">
    <property type="term" value="C:peroxisome"/>
    <property type="evidence" value="ECO:0007669"/>
    <property type="project" value="UniProtKB-SubCell"/>
</dbReference>
<dbReference type="PANTHER" id="PTHR24096">
    <property type="entry name" value="LONG-CHAIN-FATTY-ACID--COA LIGASE"/>
    <property type="match status" value="1"/>
</dbReference>
<dbReference type="GO" id="GO:0005524">
    <property type="term" value="F:ATP binding"/>
    <property type="evidence" value="ECO:0007669"/>
    <property type="project" value="UniProtKB-KW"/>
</dbReference>
<comment type="caution">
    <text evidence="18">The sequence shown here is derived from an EMBL/GenBank/DDBJ whole genome shotgun (WGS) entry which is preliminary data.</text>
</comment>
<sequence length="543" mass="60289">MEEKYVLHGPKSWKLPEISVGEYIYNNLLQYTDIPVALADAQSGEIVSYKILLETTRHLAIYLKKFGLLNQPGNVVGIFSENNLSYFYPVLASLYLGVTVTTFNPQYTPDELSNVLNISKPTVIFCSEWTLDTLLEVTQQFAFIKTILIINTKEESVNGVKSLNYILSNDLALNTPDFKPTKIDSTDQTAIILYSSGTTGLPKGVMLTHKNIHYLLSNMADPRYVKQYEPGSNTVTGILPFFHFYGFAAVFTGLTVGRKTVVMQSFDPEVYLSIIQNYKVKTLPIVPPLANFLAKSPLVDNYDLSSLETILCGAAPLSKRTQDILIKRLKPDRFLQGYGLTEAVPILTFTVDDFKTGSCGKVCPGMSVKIVDPESGKALGPGQNGELCCKGDTVMKGYANNIEATKAIFDKDGWLHTGDVAYYDSDGYFYIVDRIKELIKYKGFQVPPAELEAILLTHPKIIDAGVVGLPDEVAGELPVAFVVTDSDENLTEEEVKNFIAKKVSPQKHLHGGVKFVDEIPRNPSGKILRRKLQELLRPQKCKL</sequence>
<keyword evidence="19" id="KW-1185">Reference proteome</keyword>
<gene>
    <name evidence="18" type="ORF">ILUMI_26167</name>
</gene>
<comment type="cofactor">
    <cofactor evidence="1">
        <name>Mg(2+)</name>
        <dbReference type="ChEBI" id="CHEBI:18420"/>
    </cofactor>
</comment>
<proteinExistence type="inferred from homology"/>
<evidence type="ECO:0000256" key="7">
    <source>
        <dbReference type="ARBA" id="ARBA00022741"/>
    </source>
</evidence>
<evidence type="ECO:0000256" key="8">
    <source>
        <dbReference type="ARBA" id="ARBA00022840"/>
    </source>
</evidence>
<dbReference type="CDD" id="cd05911">
    <property type="entry name" value="Firefly_Luc_like"/>
    <property type="match status" value="1"/>
</dbReference>
<dbReference type="InterPro" id="IPR045851">
    <property type="entry name" value="AMP-bd_C_sf"/>
</dbReference>
<dbReference type="GO" id="GO:0047077">
    <property type="term" value="F:Photinus-luciferin 4-monooxygenase (ATP-hydrolyzing) activity"/>
    <property type="evidence" value="ECO:0007669"/>
    <property type="project" value="UniProtKB-EC"/>
</dbReference>
<evidence type="ECO:0000256" key="13">
    <source>
        <dbReference type="ARBA" id="ARBA00023223"/>
    </source>
</evidence>
<comment type="similarity">
    <text evidence="3">Belongs to the ATP-dependent AMP-binding enzyme family.</text>
</comment>
<dbReference type="AlphaFoldDB" id="A0A8K0C709"/>
<dbReference type="InterPro" id="IPR020845">
    <property type="entry name" value="AMP-binding_CS"/>
</dbReference>
<dbReference type="InterPro" id="IPR025110">
    <property type="entry name" value="AMP-bd_C"/>
</dbReference>
<evidence type="ECO:0000256" key="14">
    <source>
        <dbReference type="ARBA" id="ARBA00023262"/>
    </source>
</evidence>
<keyword evidence="13" id="KW-0455">Luminescence</keyword>
<evidence type="ECO:0000256" key="5">
    <source>
        <dbReference type="ARBA" id="ARBA00019043"/>
    </source>
</evidence>
<comment type="subcellular location">
    <subcellularLocation>
        <location evidence="2">Peroxisome</location>
    </subcellularLocation>
</comment>
<dbReference type="Gene3D" id="2.30.38.10">
    <property type="entry name" value="Luciferase, Domain 3"/>
    <property type="match status" value="1"/>
</dbReference>
<evidence type="ECO:0000256" key="4">
    <source>
        <dbReference type="ARBA" id="ARBA00012532"/>
    </source>
</evidence>
<dbReference type="EC" id="1.13.12.7" evidence="4"/>
<evidence type="ECO:0000256" key="3">
    <source>
        <dbReference type="ARBA" id="ARBA00006432"/>
    </source>
</evidence>
<keyword evidence="12" id="KW-0576">Peroxisome</keyword>
<dbReference type="SUPFAM" id="SSF56801">
    <property type="entry name" value="Acetyl-CoA synthetase-like"/>
    <property type="match status" value="1"/>
</dbReference>
<comment type="catalytic activity">
    <reaction evidence="15">
        <text>firefly D-luciferin + ATP + O2 = firefly oxyluciferin + hnu + AMP + CO2 + diphosphate</text>
        <dbReference type="Rhea" id="RHEA:10732"/>
        <dbReference type="ChEBI" id="CHEBI:15379"/>
        <dbReference type="ChEBI" id="CHEBI:16526"/>
        <dbReference type="ChEBI" id="CHEBI:16792"/>
        <dbReference type="ChEBI" id="CHEBI:30212"/>
        <dbReference type="ChEBI" id="CHEBI:30616"/>
        <dbReference type="ChEBI" id="CHEBI:33019"/>
        <dbReference type="ChEBI" id="CHEBI:58038"/>
        <dbReference type="ChEBI" id="CHEBI:456215"/>
        <dbReference type="EC" id="1.13.12.7"/>
    </reaction>
</comment>
<keyword evidence="14" id="KW-0599">Photoprotein</keyword>
<keyword evidence="10" id="KW-0560">Oxidoreductase</keyword>
<name>A0A8K0C709_IGNLU</name>
<dbReference type="Gene3D" id="3.30.300.30">
    <property type="match status" value="1"/>
</dbReference>
<dbReference type="PROSITE" id="PS00455">
    <property type="entry name" value="AMP_BINDING"/>
    <property type="match status" value="1"/>
</dbReference>
<evidence type="ECO:0000256" key="10">
    <source>
        <dbReference type="ARBA" id="ARBA00023002"/>
    </source>
</evidence>
<evidence type="ECO:0000256" key="15">
    <source>
        <dbReference type="ARBA" id="ARBA00048497"/>
    </source>
</evidence>
<protein>
    <recommendedName>
        <fullName evidence="5">Luciferin 4-monooxygenase</fullName>
        <ecNumber evidence="4">1.13.12.7</ecNumber>
    </recommendedName>
</protein>
<accession>A0A8K0C709</accession>
<evidence type="ECO:0000313" key="18">
    <source>
        <dbReference type="EMBL" id="KAF2880007.1"/>
    </source>
</evidence>
<evidence type="ECO:0000259" key="16">
    <source>
        <dbReference type="Pfam" id="PF00501"/>
    </source>
</evidence>
<evidence type="ECO:0000256" key="1">
    <source>
        <dbReference type="ARBA" id="ARBA00001946"/>
    </source>
</evidence>
<dbReference type="EMBL" id="VTPC01091035">
    <property type="protein sequence ID" value="KAF2880007.1"/>
    <property type="molecule type" value="Genomic_DNA"/>
</dbReference>
<evidence type="ECO:0000259" key="17">
    <source>
        <dbReference type="Pfam" id="PF13193"/>
    </source>
</evidence>
<dbReference type="InterPro" id="IPR000873">
    <property type="entry name" value="AMP-dep_synth/lig_dom"/>
</dbReference>
<dbReference type="Gene3D" id="3.40.50.980">
    <property type="match status" value="2"/>
</dbReference>
<dbReference type="GO" id="GO:0046872">
    <property type="term" value="F:metal ion binding"/>
    <property type="evidence" value="ECO:0007669"/>
    <property type="project" value="UniProtKB-KW"/>
</dbReference>
<dbReference type="Proteomes" id="UP000801492">
    <property type="component" value="Unassembled WGS sequence"/>
</dbReference>
<feature type="domain" description="AMP-binding enzyme C-terminal" evidence="17">
    <location>
        <begin position="450"/>
        <end position="526"/>
    </location>
</feature>
<evidence type="ECO:0000256" key="9">
    <source>
        <dbReference type="ARBA" id="ARBA00022842"/>
    </source>
</evidence>
<dbReference type="GO" id="GO:0016405">
    <property type="term" value="F:CoA-ligase activity"/>
    <property type="evidence" value="ECO:0007669"/>
    <property type="project" value="TreeGrafter"/>
</dbReference>
<keyword evidence="11" id="KW-0503">Monooxygenase</keyword>
<evidence type="ECO:0000256" key="6">
    <source>
        <dbReference type="ARBA" id="ARBA00022723"/>
    </source>
</evidence>
<keyword evidence="9" id="KW-0460">Magnesium</keyword>
<evidence type="ECO:0000256" key="11">
    <source>
        <dbReference type="ARBA" id="ARBA00023033"/>
    </source>
</evidence>
<keyword evidence="8" id="KW-0067">ATP-binding</keyword>